<dbReference type="InterPro" id="IPR000843">
    <property type="entry name" value="HTH_LacI"/>
</dbReference>
<dbReference type="GO" id="GO:0003700">
    <property type="term" value="F:DNA-binding transcription factor activity"/>
    <property type="evidence" value="ECO:0007669"/>
    <property type="project" value="TreeGrafter"/>
</dbReference>
<dbReference type="SUPFAM" id="SSF47413">
    <property type="entry name" value="lambda repressor-like DNA-binding domains"/>
    <property type="match status" value="1"/>
</dbReference>
<dbReference type="PANTHER" id="PTHR30146:SF109">
    <property type="entry name" value="HTH-TYPE TRANSCRIPTIONAL REGULATOR GALS"/>
    <property type="match status" value="1"/>
</dbReference>
<dbReference type="GO" id="GO:0000976">
    <property type="term" value="F:transcription cis-regulatory region binding"/>
    <property type="evidence" value="ECO:0007669"/>
    <property type="project" value="TreeGrafter"/>
</dbReference>
<dbReference type="InterPro" id="IPR046335">
    <property type="entry name" value="LacI/GalR-like_sensor"/>
</dbReference>
<dbReference type="PANTHER" id="PTHR30146">
    <property type="entry name" value="LACI-RELATED TRANSCRIPTIONAL REPRESSOR"/>
    <property type="match status" value="1"/>
</dbReference>
<dbReference type="AlphaFoldDB" id="A0A1G7YNU0"/>
<reference evidence="5 6" key="1">
    <citation type="submission" date="2016-10" db="EMBL/GenBank/DDBJ databases">
        <authorList>
            <person name="de Groot N.N."/>
        </authorList>
    </citation>
    <scope>NUCLEOTIDE SEQUENCE [LARGE SCALE GENOMIC DNA]</scope>
    <source>
        <strain evidence="5 6">DSM 23142</strain>
    </source>
</reference>
<keyword evidence="3" id="KW-0804">Transcription</keyword>
<evidence type="ECO:0000256" key="1">
    <source>
        <dbReference type="ARBA" id="ARBA00023015"/>
    </source>
</evidence>
<dbReference type="STRING" id="370764.SAMN04489810_1813"/>
<dbReference type="Pfam" id="PF00356">
    <property type="entry name" value="LacI"/>
    <property type="match status" value="1"/>
</dbReference>
<name>A0A1G7YNU0_9MICO</name>
<dbReference type="CDD" id="cd01392">
    <property type="entry name" value="HTH_LacI"/>
    <property type="match status" value="1"/>
</dbReference>
<dbReference type="Gene3D" id="3.40.50.2300">
    <property type="match status" value="2"/>
</dbReference>
<keyword evidence="1" id="KW-0805">Transcription regulation</keyword>
<dbReference type="PROSITE" id="PS50932">
    <property type="entry name" value="HTH_LACI_2"/>
    <property type="match status" value="1"/>
</dbReference>
<organism evidence="5 6">
    <name type="scientific">Microbacterium pygmaeum</name>
    <dbReference type="NCBI Taxonomy" id="370764"/>
    <lineage>
        <taxon>Bacteria</taxon>
        <taxon>Bacillati</taxon>
        <taxon>Actinomycetota</taxon>
        <taxon>Actinomycetes</taxon>
        <taxon>Micrococcales</taxon>
        <taxon>Microbacteriaceae</taxon>
        <taxon>Microbacterium</taxon>
    </lineage>
</organism>
<evidence type="ECO:0000313" key="6">
    <source>
        <dbReference type="Proteomes" id="UP000199009"/>
    </source>
</evidence>
<dbReference type="OrthoDB" id="37081at2"/>
<dbReference type="Proteomes" id="UP000199009">
    <property type="component" value="Chromosome I"/>
</dbReference>
<dbReference type="RefSeq" id="WP_091488925.1">
    <property type="nucleotide sequence ID" value="NZ_LT629692.1"/>
</dbReference>
<proteinExistence type="predicted"/>
<keyword evidence="2" id="KW-0238">DNA-binding</keyword>
<gene>
    <name evidence="5" type="ORF">SAMN04489810_1813</name>
</gene>
<evidence type="ECO:0000259" key="4">
    <source>
        <dbReference type="PROSITE" id="PS50932"/>
    </source>
</evidence>
<dbReference type="Gene3D" id="1.10.260.40">
    <property type="entry name" value="lambda repressor-like DNA-binding domains"/>
    <property type="match status" value="1"/>
</dbReference>
<protein>
    <submittedName>
        <fullName evidence="5">Transcriptional regulator, LacI family</fullName>
    </submittedName>
</protein>
<feature type="domain" description="HTH lacI-type" evidence="4">
    <location>
        <begin position="5"/>
        <end position="59"/>
    </location>
</feature>
<sequence>MSRAVGIREVAARAQVSVGTVSNVLNKPNEVSAAMLERVQRVMDEIGFVRNDLARQLKMGGGTTIGMIVLNVANPFFGELAHACETAAEELDHTVIVGSSDQLSRREDRYIDLFEEQRVRGMLIAPLDGTTERIRRLGRRGMPVVLFDVRDTEGTFCSVALDGMAGGRVATGHLIGTGRRRIAFVGGPLHQVEDRWRGAQRAVEEAPGVHLRHIDTNDHTMIEGRRIGEAIVAMPPEDRPDAIFAANDLVALGVMQALILAGDIHIPRDIAIVGYDDIDYAASAIVPLTSIRQPLETLAHESVRLLIEEAEQGADHVHRQVLLPPRLIVRRSSTIR</sequence>
<keyword evidence="6" id="KW-1185">Reference proteome</keyword>
<accession>A0A1G7YNU0</accession>
<dbReference type="SMART" id="SM00354">
    <property type="entry name" value="HTH_LACI"/>
    <property type="match status" value="1"/>
</dbReference>
<dbReference type="SUPFAM" id="SSF53822">
    <property type="entry name" value="Periplasmic binding protein-like I"/>
    <property type="match status" value="1"/>
</dbReference>
<dbReference type="InterPro" id="IPR010982">
    <property type="entry name" value="Lambda_DNA-bd_dom_sf"/>
</dbReference>
<evidence type="ECO:0000256" key="2">
    <source>
        <dbReference type="ARBA" id="ARBA00023125"/>
    </source>
</evidence>
<evidence type="ECO:0000256" key="3">
    <source>
        <dbReference type="ARBA" id="ARBA00023163"/>
    </source>
</evidence>
<dbReference type="Pfam" id="PF13377">
    <property type="entry name" value="Peripla_BP_3"/>
    <property type="match status" value="1"/>
</dbReference>
<dbReference type="InterPro" id="IPR028082">
    <property type="entry name" value="Peripla_BP_I"/>
</dbReference>
<evidence type="ECO:0000313" key="5">
    <source>
        <dbReference type="EMBL" id="SDG98107.1"/>
    </source>
</evidence>
<dbReference type="EMBL" id="LT629692">
    <property type="protein sequence ID" value="SDG98107.1"/>
    <property type="molecule type" value="Genomic_DNA"/>
</dbReference>